<dbReference type="EMBL" id="JAUCMV010000001">
    <property type="protein sequence ID" value="KAK0422142.1"/>
    <property type="molecule type" value="Genomic_DNA"/>
</dbReference>
<evidence type="ECO:0000313" key="2">
    <source>
        <dbReference type="Proteomes" id="UP001175271"/>
    </source>
</evidence>
<dbReference type="Proteomes" id="UP001175271">
    <property type="component" value="Unassembled WGS sequence"/>
</dbReference>
<accession>A0AA39IFI7</accession>
<organism evidence="1 2">
    <name type="scientific">Steinernema hermaphroditum</name>
    <dbReference type="NCBI Taxonomy" id="289476"/>
    <lineage>
        <taxon>Eukaryota</taxon>
        <taxon>Metazoa</taxon>
        <taxon>Ecdysozoa</taxon>
        <taxon>Nematoda</taxon>
        <taxon>Chromadorea</taxon>
        <taxon>Rhabditida</taxon>
        <taxon>Tylenchina</taxon>
        <taxon>Panagrolaimomorpha</taxon>
        <taxon>Strongyloidoidea</taxon>
        <taxon>Steinernematidae</taxon>
        <taxon>Steinernema</taxon>
    </lineage>
</organism>
<proteinExistence type="predicted"/>
<reference evidence="1" key="1">
    <citation type="submission" date="2023-06" db="EMBL/GenBank/DDBJ databases">
        <title>Genomic analysis of the entomopathogenic nematode Steinernema hermaphroditum.</title>
        <authorList>
            <person name="Schwarz E.M."/>
            <person name="Heppert J.K."/>
            <person name="Baniya A."/>
            <person name="Schwartz H.T."/>
            <person name="Tan C.-H."/>
            <person name="Antoshechkin I."/>
            <person name="Sternberg P.W."/>
            <person name="Goodrich-Blair H."/>
            <person name="Dillman A.R."/>
        </authorList>
    </citation>
    <scope>NUCLEOTIDE SEQUENCE</scope>
    <source>
        <strain evidence="1">PS9179</strain>
        <tissue evidence="1">Whole animal</tissue>
    </source>
</reference>
<sequence>MISHYLLTQSSALPTTTKYKISLLYEWVREPTRTAMDSLPYDFLDRLADLCPENQFLMLPVSEVPRWIPPFSRKIFDVELRLYYDQSADGRKTLFQDGRFALRFNEVHRRKSNTLLVNATLADLNYVDEHLLKFRNFRIRHVPYHSGADRADTNMLECVTDRLLDDPVLTIQGAEDVLGEVRLPDALKTLKFAELEILGVADVECQHVLVHQASQNASLKKITIEGQKALHRDAQKALLDFITKPGPKTVVLSECYLCTKRYRGIGTFIHKWIEDPSFEATFHISHVNDNRLQNCLRQKLHFLGGQPSNFWCGRVQYNQPQVCVVANVVGGASDLHVHITFTSYRDFLSQQQLEILRTTQQPWPALQNGTPASGVRKNGC</sequence>
<gene>
    <name evidence="1" type="ORF">QR680_007390</name>
</gene>
<protein>
    <submittedName>
        <fullName evidence="1">Uncharacterized protein</fullName>
    </submittedName>
</protein>
<comment type="caution">
    <text evidence="1">The sequence shown here is derived from an EMBL/GenBank/DDBJ whole genome shotgun (WGS) entry which is preliminary data.</text>
</comment>
<evidence type="ECO:0000313" key="1">
    <source>
        <dbReference type="EMBL" id="KAK0422142.1"/>
    </source>
</evidence>
<dbReference type="AlphaFoldDB" id="A0AA39IFI7"/>
<keyword evidence="2" id="KW-1185">Reference proteome</keyword>
<name>A0AA39IFI7_9BILA</name>